<protein>
    <submittedName>
        <fullName evidence="1">Uncharacterized protein</fullName>
    </submittedName>
</protein>
<organism evidence="1 2">
    <name type="scientific">Amblyomma americanum</name>
    <name type="common">Lone star tick</name>
    <dbReference type="NCBI Taxonomy" id="6943"/>
    <lineage>
        <taxon>Eukaryota</taxon>
        <taxon>Metazoa</taxon>
        <taxon>Ecdysozoa</taxon>
        <taxon>Arthropoda</taxon>
        <taxon>Chelicerata</taxon>
        <taxon>Arachnida</taxon>
        <taxon>Acari</taxon>
        <taxon>Parasitiformes</taxon>
        <taxon>Ixodida</taxon>
        <taxon>Ixodoidea</taxon>
        <taxon>Ixodidae</taxon>
        <taxon>Amblyomminae</taxon>
        <taxon>Amblyomma</taxon>
    </lineage>
</organism>
<evidence type="ECO:0000313" key="1">
    <source>
        <dbReference type="EMBL" id="KAK8776024.1"/>
    </source>
</evidence>
<dbReference type="EMBL" id="JARKHS020013417">
    <property type="protein sequence ID" value="KAK8776024.1"/>
    <property type="molecule type" value="Genomic_DNA"/>
</dbReference>
<sequence length="138" mass="15428">MGAGCRKRMACEAARTMTHVFPLSDYWQETVRLGPEPNSAYFAAWYKGLLNKDCSEFYPDCSNSPTGMVLPLLTDVLGPKGFVGSFLERLAIPSSPQVPRDAGAPRTSLVMERLREAQRRWESKEARISSEEIASRRA</sequence>
<reference evidence="1 2" key="1">
    <citation type="journal article" date="2023" name="Arcadia Sci">
        <title>De novo assembly of a long-read Amblyomma americanum tick genome.</title>
        <authorList>
            <person name="Chou S."/>
            <person name="Poskanzer K.E."/>
            <person name="Rollins M."/>
            <person name="Thuy-Boun P.S."/>
        </authorList>
    </citation>
    <scope>NUCLEOTIDE SEQUENCE [LARGE SCALE GENOMIC DNA]</scope>
    <source>
        <strain evidence="1">F_SG_1</strain>
        <tissue evidence="1">Salivary glands</tissue>
    </source>
</reference>
<accession>A0AAQ4EMI8</accession>
<dbReference type="AlphaFoldDB" id="A0AAQ4EMI8"/>
<keyword evidence="2" id="KW-1185">Reference proteome</keyword>
<evidence type="ECO:0000313" key="2">
    <source>
        <dbReference type="Proteomes" id="UP001321473"/>
    </source>
</evidence>
<name>A0AAQ4EMI8_AMBAM</name>
<proteinExistence type="predicted"/>
<dbReference type="Proteomes" id="UP001321473">
    <property type="component" value="Unassembled WGS sequence"/>
</dbReference>
<comment type="caution">
    <text evidence="1">The sequence shown here is derived from an EMBL/GenBank/DDBJ whole genome shotgun (WGS) entry which is preliminary data.</text>
</comment>
<gene>
    <name evidence="1" type="ORF">V5799_030631</name>
</gene>